<name>A0AAD4QVT7_9BILA</name>
<gene>
    <name evidence="1" type="ORF">DdX_17415</name>
</gene>
<organism evidence="1 2">
    <name type="scientific">Ditylenchus destructor</name>
    <dbReference type="NCBI Taxonomy" id="166010"/>
    <lineage>
        <taxon>Eukaryota</taxon>
        <taxon>Metazoa</taxon>
        <taxon>Ecdysozoa</taxon>
        <taxon>Nematoda</taxon>
        <taxon>Chromadorea</taxon>
        <taxon>Rhabditida</taxon>
        <taxon>Tylenchina</taxon>
        <taxon>Tylenchomorpha</taxon>
        <taxon>Sphaerularioidea</taxon>
        <taxon>Anguinidae</taxon>
        <taxon>Anguininae</taxon>
        <taxon>Ditylenchus</taxon>
    </lineage>
</organism>
<dbReference type="Proteomes" id="UP001201812">
    <property type="component" value="Unassembled WGS sequence"/>
</dbReference>
<dbReference type="AlphaFoldDB" id="A0AAD4QVT7"/>
<sequence>MIELLARDTIYDQTNRLPISQPGGSFEVNSVEETAAATEMCQEWTANKKFLCVLYDLLKELVCGALKRLLGKGEGREVMCLAGYFPLPFFARLWGASADLQRETRGNVGGEENEEGKQTGRDRGSHIAWENYFFSIPKLRASLFKFLCSGTLSMELSAECYLASSLKEPTYHIHSSWLRTAYKATKFSPSGTTNNTKRCPQPTSSV</sequence>
<dbReference type="EMBL" id="JAKKPZ010000185">
    <property type="protein sequence ID" value="KAI1699286.1"/>
    <property type="molecule type" value="Genomic_DNA"/>
</dbReference>
<comment type="caution">
    <text evidence="1">The sequence shown here is derived from an EMBL/GenBank/DDBJ whole genome shotgun (WGS) entry which is preliminary data.</text>
</comment>
<protein>
    <submittedName>
        <fullName evidence="1">Uncharacterized protein</fullName>
    </submittedName>
</protein>
<evidence type="ECO:0000313" key="2">
    <source>
        <dbReference type="Proteomes" id="UP001201812"/>
    </source>
</evidence>
<accession>A0AAD4QVT7</accession>
<reference evidence="1" key="1">
    <citation type="submission" date="2022-01" db="EMBL/GenBank/DDBJ databases">
        <title>Genome Sequence Resource for Two Populations of Ditylenchus destructor, the Migratory Endoparasitic Phytonematode.</title>
        <authorList>
            <person name="Zhang H."/>
            <person name="Lin R."/>
            <person name="Xie B."/>
        </authorList>
    </citation>
    <scope>NUCLEOTIDE SEQUENCE</scope>
    <source>
        <strain evidence="1">BazhouSP</strain>
    </source>
</reference>
<evidence type="ECO:0000313" key="1">
    <source>
        <dbReference type="EMBL" id="KAI1699286.1"/>
    </source>
</evidence>
<keyword evidence="2" id="KW-1185">Reference proteome</keyword>
<proteinExistence type="predicted"/>